<dbReference type="InterPro" id="IPR024500">
    <property type="entry name" value="DUF3074"/>
</dbReference>
<feature type="domain" description="DUF3074" evidence="2">
    <location>
        <begin position="67"/>
        <end position="232"/>
    </location>
</feature>
<feature type="region of interest" description="Disordered" evidence="1">
    <location>
        <begin position="236"/>
        <end position="257"/>
    </location>
</feature>
<evidence type="ECO:0000256" key="1">
    <source>
        <dbReference type="SAM" id="MobiDB-lite"/>
    </source>
</evidence>
<feature type="compositionally biased region" description="Basic and acidic residues" evidence="1">
    <location>
        <begin position="236"/>
        <end position="245"/>
    </location>
</feature>
<protein>
    <recommendedName>
        <fullName evidence="2">DUF3074 domain-containing protein</fullName>
    </recommendedName>
</protein>
<dbReference type="PANTHER" id="PTHR40370:SF1">
    <property type="entry name" value="DUF3074 DOMAIN-CONTAINING PROTEIN"/>
    <property type="match status" value="1"/>
</dbReference>
<dbReference type="Proteomes" id="UP000054270">
    <property type="component" value="Unassembled WGS sequence"/>
</dbReference>
<dbReference type="EMBL" id="KN817605">
    <property type="protein sequence ID" value="KJA17330.1"/>
    <property type="molecule type" value="Genomic_DNA"/>
</dbReference>
<evidence type="ECO:0000313" key="3">
    <source>
        <dbReference type="EMBL" id="KJA17330.1"/>
    </source>
</evidence>
<dbReference type="STRING" id="945553.A0A0D2PAH9"/>
<dbReference type="AlphaFoldDB" id="A0A0D2PAH9"/>
<gene>
    <name evidence="3" type="ORF">HYPSUDRAFT_218946</name>
</gene>
<keyword evidence="4" id="KW-1185">Reference proteome</keyword>
<sequence>MAAQTHFEVPPVFSLKGVRPSQIPPDAVLMDDAQAVLAASASWLPTKNYGDVKTFVPRDAGGAALHWHCAVSEFRAAQTPFASIWAKLGRNQVLHQQSHLSGLMKVARVKYISDQQSIWTTLFSAAAPLSPRIYTIYQTSWLVEYSHRQRGIIVTLPVDLSPRDIEDISELEERGIRGRYVSIEHLQEMDGDVIEWRRVSCRDPGGMIPKCWVQRHMGHTMAKENIAFIDWLSKNRDDDESRNSGEEMQPVLIYPGH</sequence>
<dbReference type="PANTHER" id="PTHR40370">
    <property type="entry name" value="EXPRESSED PROTEIN"/>
    <property type="match status" value="1"/>
</dbReference>
<proteinExistence type="predicted"/>
<dbReference type="OMA" id="HTMAKEN"/>
<accession>A0A0D2PAH9</accession>
<dbReference type="OrthoDB" id="6423603at2759"/>
<evidence type="ECO:0000313" key="4">
    <source>
        <dbReference type="Proteomes" id="UP000054270"/>
    </source>
</evidence>
<reference evidence="4" key="1">
    <citation type="submission" date="2014-04" db="EMBL/GenBank/DDBJ databases">
        <title>Evolutionary Origins and Diversification of the Mycorrhizal Mutualists.</title>
        <authorList>
            <consortium name="DOE Joint Genome Institute"/>
            <consortium name="Mycorrhizal Genomics Consortium"/>
            <person name="Kohler A."/>
            <person name="Kuo A."/>
            <person name="Nagy L.G."/>
            <person name="Floudas D."/>
            <person name="Copeland A."/>
            <person name="Barry K.W."/>
            <person name="Cichocki N."/>
            <person name="Veneault-Fourrey C."/>
            <person name="LaButti K."/>
            <person name="Lindquist E.A."/>
            <person name="Lipzen A."/>
            <person name="Lundell T."/>
            <person name="Morin E."/>
            <person name="Murat C."/>
            <person name="Riley R."/>
            <person name="Ohm R."/>
            <person name="Sun H."/>
            <person name="Tunlid A."/>
            <person name="Henrissat B."/>
            <person name="Grigoriev I.V."/>
            <person name="Hibbett D.S."/>
            <person name="Martin F."/>
        </authorList>
    </citation>
    <scope>NUCLEOTIDE SEQUENCE [LARGE SCALE GENOMIC DNA]</scope>
    <source>
        <strain evidence="4">FD-334 SS-4</strain>
    </source>
</reference>
<dbReference type="Pfam" id="PF11274">
    <property type="entry name" value="DUF3074"/>
    <property type="match status" value="1"/>
</dbReference>
<dbReference type="SUPFAM" id="SSF55961">
    <property type="entry name" value="Bet v1-like"/>
    <property type="match status" value="1"/>
</dbReference>
<evidence type="ECO:0000259" key="2">
    <source>
        <dbReference type="Pfam" id="PF11274"/>
    </source>
</evidence>
<organism evidence="3 4">
    <name type="scientific">Hypholoma sublateritium (strain FD-334 SS-4)</name>
    <dbReference type="NCBI Taxonomy" id="945553"/>
    <lineage>
        <taxon>Eukaryota</taxon>
        <taxon>Fungi</taxon>
        <taxon>Dikarya</taxon>
        <taxon>Basidiomycota</taxon>
        <taxon>Agaricomycotina</taxon>
        <taxon>Agaricomycetes</taxon>
        <taxon>Agaricomycetidae</taxon>
        <taxon>Agaricales</taxon>
        <taxon>Agaricineae</taxon>
        <taxon>Strophariaceae</taxon>
        <taxon>Hypholoma</taxon>
    </lineage>
</organism>
<name>A0A0D2PAH9_HYPSF</name>